<dbReference type="SUPFAM" id="SSF51206">
    <property type="entry name" value="cAMP-binding domain-like"/>
    <property type="match status" value="1"/>
</dbReference>
<dbReference type="AlphaFoldDB" id="A0A4R2M544"/>
<dbReference type="InterPro" id="IPR000595">
    <property type="entry name" value="cNMP-bd_dom"/>
</dbReference>
<sequence length="136" mass="16131">MEKHKIQLTEKDIDLIESSFKKFKVHKGECLIKKDELEKYMYIVEDGIFRYYTCNEIHQEDTFWFVFKDECLNPGCILTCDTPSLFNIQALCESIVWGIHRDVLFNICEESMAINSIKRILVEYFAKKTVKEIIAF</sequence>
<dbReference type="InterPro" id="IPR018490">
    <property type="entry name" value="cNMP-bd_dom_sf"/>
</dbReference>
<accession>A0A4R2M544</accession>
<evidence type="ECO:0000313" key="2">
    <source>
        <dbReference type="EMBL" id="TCO90791.1"/>
    </source>
</evidence>
<dbReference type="Proteomes" id="UP000295600">
    <property type="component" value="Unassembled WGS sequence"/>
</dbReference>
<protein>
    <submittedName>
        <fullName evidence="2">Cyclic nucleotide-binding protein</fullName>
    </submittedName>
</protein>
<evidence type="ECO:0000313" key="3">
    <source>
        <dbReference type="Proteomes" id="UP000295600"/>
    </source>
</evidence>
<dbReference type="InterPro" id="IPR014710">
    <property type="entry name" value="RmlC-like_jellyroll"/>
</dbReference>
<proteinExistence type="predicted"/>
<name>A0A4R2M544_9BACE</name>
<dbReference type="Gene3D" id="2.60.120.10">
    <property type="entry name" value="Jelly Rolls"/>
    <property type="match status" value="1"/>
</dbReference>
<dbReference type="Pfam" id="PF00027">
    <property type="entry name" value="cNMP_binding"/>
    <property type="match status" value="1"/>
</dbReference>
<feature type="domain" description="Cyclic nucleotide-binding" evidence="1">
    <location>
        <begin position="21"/>
        <end position="107"/>
    </location>
</feature>
<gene>
    <name evidence="2" type="ORF">EV202_11571</name>
</gene>
<organism evidence="2 3">
    <name type="scientific">Prevotella heparinolytica</name>
    <dbReference type="NCBI Taxonomy" id="28113"/>
    <lineage>
        <taxon>Bacteria</taxon>
        <taxon>Pseudomonadati</taxon>
        <taxon>Bacteroidota</taxon>
        <taxon>Bacteroidia</taxon>
        <taxon>Bacteroidales</taxon>
        <taxon>Bacteroidaceae</taxon>
        <taxon>Bacteroides</taxon>
    </lineage>
</organism>
<dbReference type="EMBL" id="SLXB01000015">
    <property type="protein sequence ID" value="TCO90791.1"/>
    <property type="molecule type" value="Genomic_DNA"/>
</dbReference>
<evidence type="ECO:0000259" key="1">
    <source>
        <dbReference type="PROSITE" id="PS50042"/>
    </source>
</evidence>
<dbReference type="PROSITE" id="PS50042">
    <property type="entry name" value="CNMP_BINDING_3"/>
    <property type="match status" value="1"/>
</dbReference>
<dbReference type="CDD" id="cd00038">
    <property type="entry name" value="CAP_ED"/>
    <property type="match status" value="1"/>
</dbReference>
<reference evidence="2 3" key="1">
    <citation type="submission" date="2019-03" db="EMBL/GenBank/DDBJ databases">
        <title>Genomic Encyclopedia of Type Strains, Phase IV (KMG-IV): sequencing the most valuable type-strain genomes for metagenomic binning, comparative biology and taxonomic classification.</title>
        <authorList>
            <person name="Goeker M."/>
        </authorList>
    </citation>
    <scope>NUCLEOTIDE SEQUENCE [LARGE SCALE GENOMIC DNA]</scope>
    <source>
        <strain evidence="2 3">DSM 23917</strain>
    </source>
</reference>
<comment type="caution">
    <text evidence="2">The sequence shown here is derived from an EMBL/GenBank/DDBJ whole genome shotgun (WGS) entry which is preliminary data.</text>
</comment>